<feature type="chain" id="PRO_5044707664" evidence="1">
    <location>
        <begin position="25"/>
        <end position="223"/>
    </location>
</feature>
<protein>
    <submittedName>
        <fullName evidence="2">Uncharacterized protein</fullName>
    </submittedName>
</protein>
<feature type="signal peptide" evidence="1">
    <location>
        <begin position="1"/>
        <end position="24"/>
    </location>
</feature>
<reference evidence="3" key="1">
    <citation type="submission" date="2021-09" db="EMBL/GenBank/DDBJ databases">
        <authorList>
            <consortium name="Infravec"/>
            <person name="Campbell I L."/>
            <person name="Maslen G."/>
            <person name="Yates A."/>
        </authorList>
    </citation>
    <scope>NUCLEOTIDE SEQUENCE [LARGE SCALE GENOMIC DNA]</scope>
    <source>
        <strain evidence="3">Infravec2 EBRE</strain>
    </source>
</reference>
<proteinExistence type="predicted"/>
<name>A0AAG5D1Z1_ANOAO</name>
<dbReference type="AlphaFoldDB" id="A0AAG5D1Z1"/>
<keyword evidence="3" id="KW-1185">Reference proteome</keyword>
<dbReference type="EnsemblMetazoa" id="ENSAATROPT005252">
    <property type="protein sequence ID" value="ENSAATROPP004894"/>
    <property type="gene ID" value="ENSAATROPG004216"/>
</dbReference>
<accession>A0AAG5D1Z1</accession>
<reference evidence="2" key="2">
    <citation type="submission" date="2024-04" db="UniProtKB">
        <authorList>
            <consortium name="EnsemblMetazoa"/>
        </authorList>
    </citation>
    <scope>IDENTIFICATION</scope>
    <source>
        <strain evidence="2">EBRO</strain>
    </source>
</reference>
<dbReference type="Proteomes" id="UP000075880">
    <property type="component" value="Unassembled WGS sequence"/>
</dbReference>
<organism evidence="2 3">
    <name type="scientific">Anopheles atroparvus</name>
    <name type="common">European mosquito</name>
    <dbReference type="NCBI Taxonomy" id="41427"/>
    <lineage>
        <taxon>Eukaryota</taxon>
        <taxon>Metazoa</taxon>
        <taxon>Ecdysozoa</taxon>
        <taxon>Arthropoda</taxon>
        <taxon>Hexapoda</taxon>
        <taxon>Insecta</taxon>
        <taxon>Pterygota</taxon>
        <taxon>Neoptera</taxon>
        <taxon>Endopterygota</taxon>
        <taxon>Diptera</taxon>
        <taxon>Nematocera</taxon>
        <taxon>Culicoidea</taxon>
        <taxon>Culicidae</taxon>
        <taxon>Anophelinae</taxon>
        <taxon>Anopheles</taxon>
    </lineage>
</organism>
<dbReference type="EnsemblMetazoa" id="ENSAATROPT011182">
    <property type="protein sequence ID" value="ENSAATROPP010104"/>
    <property type="gene ID" value="ENSAATROPG009104"/>
</dbReference>
<sequence length="223" mass="25415">MQLVNLILFKMILSTLWPVERCMGQFKIVDLGYANKIDPNSGKISVNLVQIKPLIQVNDSNTQSPFVKKPVRFFRKGVNTADMPQENKFITLQIVNASALKNNSNYHVANMQPMSGGITNKLLFRGRITTTKLITRKNSNLTFVDHAKRKPQQSNTSAPTISPITGLKLETYPSEDRTQPPQKADRNKYRSFKSRCRCERLWNCARIQISVARCAPDFFICCF</sequence>
<evidence type="ECO:0000313" key="3">
    <source>
        <dbReference type="Proteomes" id="UP000075880"/>
    </source>
</evidence>
<evidence type="ECO:0000313" key="2">
    <source>
        <dbReference type="EnsemblMetazoa" id="ENSAATROPP004894"/>
    </source>
</evidence>
<evidence type="ECO:0000256" key="1">
    <source>
        <dbReference type="SAM" id="SignalP"/>
    </source>
</evidence>
<keyword evidence="1" id="KW-0732">Signal</keyword>